<dbReference type="SUPFAM" id="SSF82171">
    <property type="entry name" value="DPP6 N-terminal domain-like"/>
    <property type="match status" value="1"/>
</dbReference>
<keyword evidence="3" id="KW-0812">Transmembrane</keyword>
<dbReference type="SUPFAM" id="SSF46894">
    <property type="entry name" value="C-terminal effector domain of the bipartite response regulators"/>
    <property type="match status" value="1"/>
</dbReference>
<evidence type="ECO:0000256" key="1">
    <source>
        <dbReference type="ARBA" id="ARBA00023125"/>
    </source>
</evidence>
<dbReference type="GO" id="GO:0003677">
    <property type="term" value="F:DNA binding"/>
    <property type="evidence" value="ECO:0007669"/>
    <property type="project" value="UniProtKB-UniRule"/>
</dbReference>
<dbReference type="Pfam" id="PF00486">
    <property type="entry name" value="Trans_reg_C"/>
    <property type="match status" value="1"/>
</dbReference>
<sequence length="682" mass="77852">MLLIADVTFDQGQRKLIKGELSRSLEPKVFSLLVLLISKKSQIVTRDELIAEVWKNRIVGEGAINRTVSLLRAHFLALTKIDIIETVPTQGYRLVANLDEYTVSQPSDVNKTAQSKKRFRYSFPFVFLTLLVVAFLTTVIFLQKNESVDKAPMASLELLDGPLVGLSGWEYGLSSTIDGSTLLFHHVGSDSMDGTDSVQRVYLYSTEHHTKESILESSISAISPSGEHVIYVNYEAQQCTFSLYTVASKRSESLIPCDEPPSHLIWGSNNTFYFNKRLSKSHPYQVFSFNLDTSQITQITNPNSANNTRGDFNFSFSNVSKMLSVVRYLDEQASQIILFKNNIQVAEFDVSLGIKSSAWHPTKNQLLMADTSNIYLLDSNTGVYTKIKQLNLDVKSLATAYSNGKPLLLVGNAHVKSSVIKQHLADGYREVWQKSGQTEMLPRVKGNTHLVLSTRYKNHQWWQVNKGDASIIKAELPFDLKFVRYEISSDENYILFTKNGVVYELDIETGQLTTLFDDHEHSYVVNYDTNNQQSLIYSGNQSGQWQLWQYDRDTNTHTKLTKNGGYSGYVVGEYLYYSKYTTDGLWRKKRSLNNEQEAAEELLIKDFSRVNWLNWQVIDTNIYFYRKASGVWRYSLDAKTEELIFQAPANFVHQYTISPDQKSIYWVKLEPVEGDIFQYAID</sequence>
<keyword evidence="3" id="KW-0472">Membrane</keyword>
<dbReference type="AlphaFoldDB" id="A0A6N8F9W7"/>
<dbReference type="InterPro" id="IPR016032">
    <property type="entry name" value="Sig_transdc_resp-reg_C-effctor"/>
</dbReference>
<protein>
    <recommendedName>
        <fullName evidence="4">OmpR/PhoB-type domain-containing protein</fullName>
    </recommendedName>
</protein>
<name>A0A6N8F9W7_9GAMM</name>
<evidence type="ECO:0000256" key="3">
    <source>
        <dbReference type="SAM" id="Phobius"/>
    </source>
</evidence>
<keyword evidence="1 2" id="KW-0238">DNA-binding</keyword>
<dbReference type="SMART" id="SM00862">
    <property type="entry name" value="Trans_reg_C"/>
    <property type="match status" value="1"/>
</dbReference>
<keyword evidence="3" id="KW-1133">Transmembrane helix</keyword>
<evidence type="ECO:0000313" key="5">
    <source>
        <dbReference type="EMBL" id="MUH73233.1"/>
    </source>
</evidence>
<dbReference type="OrthoDB" id="5900874at2"/>
<dbReference type="RefSeq" id="WP_155696431.1">
    <property type="nucleotide sequence ID" value="NZ_WOCD01000005.1"/>
</dbReference>
<evidence type="ECO:0000259" key="4">
    <source>
        <dbReference type="PROSITE" id="PS51755"/>
    </source>
</evidence>
<dbReference type="GO" id="GO:0006355">
    <property type="term" value="P:regulation of DNA-templated transcription"/>
    <property type="evidence" value="ECO:0007669"/>
    <property type="project" value="InterPro"/>
</dbReference>
<feature type="transmembrane region" description="Helical" evidence="3">
    <location>
        <begin position="121"/>
        <end position="142"/>
    </location>
</feature>
<feature type="DNA-binding region" description="OmpR/PhoB-type" evidence="2">
    <location>
        <begin position="1"/>
        <end position="96"/>
    </location>
</feature>
<proteinExistence type="predicted"/>
<organism evidence="5 6">
    <name type="scientific">Psychrosphaera haliotis</name>
    <dbReference type="NCBI Taxonomy" id="555083"/>
    <lineage>
        <taxon>Bacteria</taxon>
        <taxon>Pseudomonadati</taxon>
        <taxon>Pseudomonadota</taxon>
        <taxon>Gammaproteobacteria</taxon>
        <taxon>Alteromonadales</taxon>
        <taxon>Pseudoalteromonadaceae</taxon>
        <taxon>Psychrosphaera</taxon>
    </lineage>
</organism>
<accession>A0A6N8F9W7</accession>
<reference evidence="5 6" key="1">
    <citation type="submission" date="2019-11" db="EMBL/GenBank/DDBJ databases">
        <title>P. haliotis isolates from Z. marina roots.</title>
        <authorList>
            <person name="Cohen M."/>
            <person name="Jospin G."/>
            <person name="Eisen J.A."/>
            <person name="Coil D.A."/>
        </authorList>
    </citation>
    <scope>NUCLEOTIDE SEQUENCE [LARGE SCALE GENOMIC DNA]</scope>
    <source>
        <strain evidence="5 6">UCD-MCMsp1aY</strain>
    </source>
</reference>
<comment type="caution">
    <text evidence="5">The sequence shown here is derived from an EMBL/GenBank/DDBJ whole genome shotgun (WGS) entry which is preliminary data.</text>
</comment>
<dbReference type="InterPro" id="IPR036388">
    <property type="entry name" value="WH-like_DNA-bd_sf"/>
</dbReference>
<dbReference type="InterPro" id="IPR001867">
    <property type="entry name" value="OmpR/PhoB-type_DNA-bd"/>
</dbReference>
<dbReference type="Proteomes" id="UP000439994">
    <property type="component" value="Unassembled WGS sequence"/>
</dbReference>
<dbReference type="CDD" id="cd00383">
    <property type="entry name" value="trans_reg_C"/>
    <property type="match status" value="1"/>
</dbReference>
<feature type="domain" description="OmpR/PhoB-type" evidence="4">
    <location>
        <begin position="1"/>
        <end position="96"/>
    </location>
</feature>
<evidence type="ECO:0000313" key="6">
    <source>
        <dbReference type="Proteomes" id="UP000439994"/>
    </source>
</evidence>
<evidence type="ECO:0000256" key="2">
    <source>
        <dbReference type="PROSITE-ProRule" id="PRU01091"/>
    </source>
</evidence>
<keyword evidence="6" id="KW-1185">Reference proteome</keyword>
<dbReference type="Gene3D" id="2.120.10.30">
    <property type="entry name" value="TolB, C-terminal domain"/>
    <property type="match status" value="2"/>
</dbReference>
<dbReference type="PROSITE" id="PS51755">
    <property type="entry name" value="OMPR_PHOB"/>
    <property type="match status" value="1"/>
</dbReference>
<dbReference type="PANTHER" id="PTHR36842">
    <property type="entry name" value="PROTEIN TOLB HOMOLOG"/>
    <property type="match status" value="1"/>
</dbReference>
<dbReference type="EMBL" id="WOCD01000005">
    <property type="protein sequence ID" value="MUH73233.1"/>
    <property type="molecule type" value="Genomic_DNA"/>
</dbReference>
<dbReference type="Gene3D" id="1.10.10.10">
    <property type="entry name" value="Winged helix-like DNA-binding domain superfamily/Winged helix DNA-binding domain"/>
    <property type="match status" value="1"/>
</dbReference>
<gene>
    <name evidence="5" type="ORF">GNP35_12520</name>
</gene>
<dbReference type="GO" id="GO:0000160">
    <property type="term" value="P:phosphorelay signal transduction system"/>
    <property type="evidence" value="ECO:0007669"/>
    <property type="project" value="InterPro"/>
</dbReference>
<dbReference type="InterPro" id="IPR011042">
    <property type="entry name" value="6-blade_b-propeller_TolB-like"/>
</dbReference>